<protein>
    <submittedName>
        <fullName evidence="1">Uncharacterized protein</fullName>
    </submittedName>
</protein>
<dbReference type="EMBL" id="JAEFBK010000006">
    <property type="protein sequence ID" value="KAG7594348.1"/>
    <property type="molecule type" value="Genomic_DNA"/>
</dbReference>
<dbReference type="AlphaFoldDB" id="A0A8T2C2P3"/>
<gene>
    <name evidence="1" type="ORF">ISN45_Aa01g031080</name>
</gene>
<proteinExistence type="predicted"/>
<name>A0A8T2C2P3_9BRAS</name>
<organism evidence="1 2">
    <name type="scientific">Arabidopsis thaliana x Arabidopsis arenosa</name>
    <dbReference type="NCBI Taxonomy" id="1240361"/>
    <lineage>
        <taxon>Eukaryota</taxon>
        <taxon>Viridiplantae</taxon>
        <taxon>Streptophyta</taxon>
        <taxon>Embryophyta</taxon>
        <taxon>Tracheophyta</taxon>
        <taxon>Spermatophyta</taxon>
        <taxon>Magnoliopsida</taxon>
        <taxon>eudicotyledons</taxon>
        <taxon>Gunneridae</taxon>
        <taxon>Pentapetalae</taxon>
        <taxon>rosids</taxon>
        <taxon>malvids</taxon>
        <taxon>Brassicales</taxon>
        <taxon>Brassicaceae</taxon>
        <taxon>Camelineae</taxon>
        <taxon>Arabidopsis</taxon>
    </lineage>
</organism>
<evidence type="ECO:0000313" key="2">
    <source>
        <dbReference type="Proteomes" id="UP000694240"/>
    </source>
</evidence>
<accession>A0A8T2C2P3</accession>
<keyword evidence="2" id="KW-1185">Reference proteome</keyword>
<evidence type="ECO:0000313" key="1">
    <source>
        <dbReference type="EMBL" id="KAG7594348.1"/>
    </source>
</evidence>
<dbReference type="Proteomes" id="UP000694240">
    <property type="component" value="Chromosome 6"/>
</dbReference>
<reference evidence="1 2" key="1">
    <citation type="submission" date="2020-12" db="EMBL/GenBank/DDBJ databases">
        <title>Concerted genomic and epigenomic changes stabilize Arabidopsis allopolyploids.</title>
        <authorList>
            <person name="Chen Z."/>
        </authorList>
    </citation>
    <scope>NUCLEOTIDE SEQUENCE [LARGE SCALE GENOMIC DNA]</scope>
    <source>
        <strain evidence="1">Allo738</strain>
        <tissue evidence="1">Leaf</tissue>
    </source>
</reference>
<sequence length="131" mass="14990">MYYLLCQTHRNTSNSQSPQGSHDNRVRLTLPLPLTSTYKRLISLSYYIHQTHINTKSSSHFLWLRRSFFRPRRLSITNKKKMMSFVANLVIKSFYGASAVYVEDVVDSSRAICVENGGDDDDSGYDYAPAA</sequence>
<comment type="caution">
    <text evidence="1">The sequence shown here is derived from an EMBL/GenBank/DDBJ whole genome shotgun (WGS) entry which is preliminary data.</text>
</comment>